<organism evidence="1 2">
    <name type="scientific">Gossypium arboreum</name>
    <name type="common">Tree cotton</name>
    <name type="synonym">Gossypium nanking</name>
    <dbReference type="NCBI Taxonomy" id="29729"/>
    <lineage>
        <taxon>Eukaryota</taxon>
        <taxon>Viridiplantae</taxon>
        <taxon>Streptophyta</taxon>
        <taxon>Embryophyta</taxon>
        <taxon>Tracheophyta</taxon>
        <taxon>Spermatophyta</taxon>
        <taxon>Magnoliopsida</taxon>
        <taxon>eudicotyledons</taxon>
        <taxon>Gunneridae</taxon>
        <taxon>Pentapetalae</taxon>
        <taxon>rosids</taxon>
        <taxon>malvids</taxon>
        <taxon>Malvales</taxon>
        <taxon>Malvaceae</taxon>
        <taxon>Malvoideae</taxon>
        <taxon>Gossypium</taxon>
    </lineage>
</organism>
<sequence length="89" mass="10082">MDQKRVQDFLLDIRVMPIALFTGFGRRRKPKSNSSSRLQLRLNPNTHSTIVSNLTATVSNLTVTVTNLTAITIFNLTGVIYRMHVSKHQ</sequence>
<evidence type="ECO:0000313" key="1">
    <source>
        <dbReference type="EMBL" id="KAK5802786.1"/>
    </source>
</evidence>
<dbReference type="Proteomes" id="UP001358586">
    <property type="component" value="Chromosome 9"/>
</dbReference>
<accession>A0ABR0NN97</accession>
<evidence type="ECO:0000313" key="2">
    <source>
        <dbReference type="Proteomes" id="UP001358586"/>
    </source>
</evidence>
<proteinExistence type="predicted"/>
<name>A0ABR0NN97_GOSAR</name>
<dbReference type="EMBL" id="JARKNE010000009">
    <property type="protein sequence ID" value="KAK5802786.1"/>
    <property type="molecule type" value="Genomic_DNA"/>
</dbReference>
<gene>
    <name evidence="1" type="ORF">PVK06_030408</name>
</gene>
<comment type="caution">
    <text evidence="1">The sequence shown here is derived from an EMBL/GenBank/DDBJ whole genome shotgun (WGS) entry which is preliminary data.</text>
</comment>
<reference evidence="1 2" key="1">
    <citation type="submission" date="2023-03" db="EMBL/GenBank/DDBJ databases">
        <title>WGS of Gossypium arboreum.</title>
        <authorList>
            <person name="Yu D."/>
        </authorList>
    </citation>
    <scope>NUCLEOTIDE SEQUENCE [LARGE SCALE GENOMIC DNA]</scope>
    <source>
        <tissue evidence="1">Leaf</tissue>
    </source>
</reference>
<keyword evidence="2" id="KW-1185">Reference proteome</keyword>
<protein>
    <submittedName>
        <fullName evidence="1">Uncharacterized protein</fullName>
    </submittedName>
</protein>